<dbReference type="NCBIfam" id="TIGR01439">
    <property type="entry name" value="lp_hng_hel_AbrB"/>
    <property type="match status" value="1"/>
</dbReference>
<keyword evidence="2" id="KW-1185">Reference proteome</keyword>
<gene>
    <name evidence="1" type="ordered locus">TK0588</name>
</gene>
<dbReference type="Proteomes" id="UP000000536">
    <property type="component" value="Chromosome"/>
</dbReference>
<dbReference type="EMBL" id="AP006878">
    <property type="protein sequence ID" value="BAD84777.1"/>
    <property type="molecule type" value="Genomic_DNA"/>
</dbReference>
<dbReference type="InterPro" id="IPR007159">
    <property type="entry name" value="SpoVT-AbrB_dom"/>
</dbReference>
<dbReference type="SUPFAM" id="SSF89447">
    <property type="entry name" value="AbrB/MazE/MraZ-like"/>
    <property type="match status" value="2"/>
</dbReference>
<dbReference type="InParanoid" id="Q5JFC6"/>
<dbReference type="OrthoDB" id="87832at2157"/>
<name>Q5JFC6_THEKO</name>
<evidence type="ECO:0000313" key="2">
    <source>
        <dbReference type="Proteomes" id="UP000000536"/>
    </source>
</evidence>
<dbReference type="AlphaFoldDB" id="Q5JFC6"/>
<dbReference type="EnsemblBacteria" id="BAD84777">
    <property type="protein sequence ID" value="BAD84777"/>
    <property type="gene ID" value="TK0588"/>
</dbReference>
<sequence length="140" mass="16302">MTEQDHQEAKVVEPLAKFQSRVRPQGRVMVPIYIREYFGLQDGDFVIVIIRIPDQNRKIIGRVFAVAKLYDRGVFTIPKPVRDRFGLKVGDFVEILLVDYIHVKSLITNKMGPTLSPKSQFEAIDEQQERKILERIYNND</sequence>
<dbReference type="eggNOG" id="arCOG03936">
    <property type="taxonomic scope" value="Archaea"/>
</dbReference>
<dbReference type="RefSeq" id="WP_011249543.1">
    <property type="nucleotide sequence ID" value="NC_006624.1"/>
</dbReference>
<organism evidence="1 2">
    <name type="scientific">Thermococcus kodakarensis (strain ATCC BAA-918 / JCM 12380 / KOD1)</name>
    <name type="common">Pyrococcus kodakaraensis (strain KOD1)</name>
    <dbReference type="NCBI Taxonomy" id="69014"/>
    <lineage>
        <taxon>Archaea</taxon>
        <taxon>Methanobacteriati</taxon>
        <taxon>Methanobacteriota</taxon>
        <taxon>Thermococci</taxon>
        <taxon>Thermococcales</taxon>
        <taxon>Thermococcaceae</taxon>
        <taxon>Thermococcus</taxon>
    </lineage>
</organism>
<dbReference type="InterPro" id="IPR037914">
    <property type="entry name" value="SpoVT-AbrB_sf"/>
</dbReference>
<dbReference type="PhylomeDB" id="Q5JFC6"/>
<dbReference type="HOGENOM" id="CLU_149113_0_0_2"/>
<proteinExistence type="predicted"/>
<dbReference type="GO" id="GO:0003677">
    <property type="term" value="F:DNA binding"/>
    <property type="evidence" value="ECO:0007669"/>
    <property type="project" value="InterPro"/>
</dbReference>
<dbReference type="STRING" id="69014.TK0588"/>
<accession>Q5JFC6</accession>
<dbReference type="PIRSF" id="PIRSF019240">
    <property type="entry name" value="UCP019240_SpoVT/AbrB-related"/>
    <property type="match status" value="1"/>
</dbReference>
<evidence type="ECO:0000313" key="1">
    <source>
        <dbReference type="EMBL" id="BAD84777.1"/>
    </source>
</evidence>
<reference evidence="1 2" key="1">
    <citation type="journal article" date="2005" name="Genome Res.">
        <title>Complete genome sequence of the hyperthermophilic archaeon Thermococcus kodakaraensis KOD1 and comparison with Pyrococcus genomes.</title>
        <authorList>
            <person name="Fukui T."/>
            <person name="Atomi H."/>
            <person name="Kanai T."/>
            <person name="Matsumi R."/>
            <person name="Fujiwara S."/>
            <person name="Imanaka T."/>
        </authorList>
    </citation>
    <scope>NUCLEOTIDE SEQUENCE [LARGE SCALE GENOMIC DNA]</scope>
    <source>
        <strain evidence="2">ATCC BAA-918 / JCM 12380 / KOD1</strain>
    </source>
</reference>
<dbReference type="Gene3D" id="2.10.260.10">
    <property type="match status" value="1"/>
</dbReference>
<protein>
    <submittedName>
        <fullName evidence="1">Predicted transcription regulator, SpoVT/AbrB family</fullName>
    </submittedName>
</protein>
<dbReference type="InterPro" id="IPR016752">
    <property type="entry name" value="UCP019240_SpoVT/AbrB-related"/>
</dbReference>
<dbReference type="KEGG" id="tko:TK0588"/>
<dbReference type="GeneID" id="78447103"/>